<dbReference type="Pfam" id="PF24312">
    <property type="entry name" value="Ig-like_POM152"/>
    <property type="match status" value="3"/>
</dbReference>
<proteinExistence type="predicted"/>
<dbReference type="PANTHER" id="PTHR28206:SF1">
    <property type="entry name" value="NUCLEOPORIN POM152"/>
    <property type="match status" value="1"/>
</dbReference>
<feature type="region of interest" description="Disordered" evidence="1">
    <location>
        <begin position="1"/>
        <end position="28"/>
    </location>
</feature>
<dbReference type="GO" id="GO:0070762">
    <property type="term" value="C:nuclear pore transmembrane ring"/>
    <property type="evidence" value="ECO:0007669"/>
    <property type="project" value="TreeGrafter"/>
</dbReference>
<comment type="caution">
    <text evidence="9">The sequence shown here is derived from an EMBL/GenBank/DDBJ whole genome shotgun (WGS) entry which is preliminary data.</text>
</comment>
<dbReference type="OrthoDB" id="5529162at2759"/>
<evidence type="ECO:0000313" key="9">
    <source>
        <dbReference type="EMBL" id="TKA47424.1"/>
    </source>
</evidence>
<dbReference type="Proteomes" id="UP000310066">
    <property type="component" value="Unassembled WGS sequence"/>
</dbReference>
<evidence type="ECO:0000259" key="4">
    <source>
        <dbReference type="Pfam" id="PF24312"/>
    </source>
</evidence>
<evidence type="ECO:0000256" key="1">
    <source>
        <dbReference type="SAM" id="MobiDB-lite"/>
    </source>
</evidence>
<dbReference type="InterPro" id="IPR056541">
    <property type="entry name" value="Ig-like_POM152"/>
</dbReference>
<reference evidence="8" key="3">
    <citation type="submission" date="2023-06" db="EMBL/GenBank/DDBJ databases">
        <title>Black Yeasts Isolated from many extreme environments.</title>
        <authorList>
            <person name="Coleine C."/>
            <person name="Stajich J.E."/>
            <person name="Selbmann L."/>
        </authorList>
    </citation>
    <scope>NUCLEOTIDE SEQUENCE</scope>
    <source>
        <strain evidence="8">CCFEE 5200</strain>
    </source>
</reference>
<dbReference type="InterPro" id="IPR056542">
    <property type="entry name" value="Ig-like_POM152_1st"/>
</dbReference>
<dbReference type="InterPro" id="IPR037701">
    <property type="entry name" value="Pom152"/>
</dbReference>
<sequence>MDGTPRLRSAFPSTPQSDRRSRRLGGSERIQRVSERLPEIPALQASTYSSTPGEPWVPEHVVDAPTQRLFAVVVWVGLGIWKAYDFSTIQDTEEQGLWLFMKWIMLDGFYLFALPSFQIPWLEWSPFTTVMLFSAHAVMDGMLMFRIPIPIAAGFAALGRSLWGAYEMAVNEKNVNPRTIAFNESLILGRQIIHILPEGSAILNPERHAFCVDSTRSDVRLPIMINATNPISMEIMRIDLETQHNETLHLSKSQIKAMHKDASRLVSYGQQLHEPKTLYYTVKKPGLYLLAKVVDESNLDVTRKHTAHTVVVPCPRAIVLPTTSDRCKGELSNVDLEVTGTPPMRVKYRKVVNQQTQEATFESIQPEDFSSPLVNADRQLALTVPNRVDSAWAKPQKVQVPLTEGLATAGRWVFSLVEVEDGFGNKVTYTDRDHEKQDRHSAKSAPLHQLITVHERPTINLHGCTPQQPLKVARGSSARLPIQLGSTGRGAIAGTPYHIDLLFSPNDGISATGEHSRSALSRRETVKDLNQKPLIQEAGLYTITGVSTNHCQGEVLEPASCLLQNPPEPELVISHEEIFDKCAGSPIGLRVDLDLVGTPPFNVHYRIRQKGSSHHTDEVEKVNGLRGQVELTPRTAGEYQYDFLEISDAVYKNRPLKDLKLTQSVKPAASADFVSKPEKRLACIDEAASFDVRLQGEGPFSLEYELVHNGKRVKYALNDLTERLVKIETPQLHDGGDYTLALVSITDKMQCKEFLKDEAKIAVRHQKPKAAFGQLEGHRKLNILEGKQVQLPLRLVGEAPWTITYTHDGQQPQAIRAQQPNDKITVAEAGTYQLLDVRDSSCPGQIDESAQTFEIQWIPRPELRISPSDAAEPQGHSFVKADVCEGDEASVEVLFKGSPPYSVQYVEHVKLEHGAVAPKTKEIRAALQVASLRMNTAQAGAYDYKFNELEDANYKHSAKHFTPLHVRQRVHARPSVAFVNPGKTYSYCSVESDGEEVIPITLHGTPPFDLEFEIKHHGTGKPETFTLPGITTHSHDVRIPHSRVHLGKSAISLRRVSDSRGCSRLLDSTTPRVQIAVFDAPTITPLESSEDICVGDRIKFALSGVAPYTIFYDFSGQIRKAQATGTTFQRLAEKPGTFTVTGVQDSASQCRASANVVRQIHGMPSVRVSHGREKYVDIHEGGETEILFEFGGVPPFEFTFTRSSNTDKGGKKGVVLDMRHLRSEEHSLRIKASEEGTYEVVAIKDRYCSYAKPGVQVDGKAAKKLLM</sequence>
<dbReference type="GO" id="GO:0006606">
    <property type="term" value="P:protein import into nucleus"/>
    <property type="evidence" value="ECO:0007669"/>
    <property type="project" value="TreeGrafter"/>
</dbReference>
<dbReference type="InterPro" id="IPR056544">
    <property type="entry name" value="Ig_POM152"/>
</dbReference>
<dbReference type="Proteomes" id="UP001168146">
    <property type="component" value="Unassembled WGS sequence"/>
</dbReference>
<keyword evidence="11" id="KW-1185">Reference proteome</keyword>
<dbReference type="EMBL" id="JASUXU010000006">
    <property type="protein sequence ID" value="KAK0325644.1"/>
    <property type="molecule type" value="Genomic_DNA"/>
</dbReference>
<gene>
    <name evidence="9" type="ORF">B0A54_01795</name>
    <name evidence="7" type="ORF">LTR82_003180</name>
    <name evidence="8" type="ORF">LTR91_026160</name>
</gene>
<dbReference type="Proteomes" id="UP001175353">
    <property type="component" value="Unassembled WGS sequence"/>
</dbReference>
<dbReference type="STRING" id="329885.A0A4U0VEI1"/>
<reference evidence="7" key="2">
    <citation type="submission" date="2021-12" db="EMBL/GenBank/DDBJ databases">
        <title>Black yeast isolated from Biological Soil Crust.</title>
        <authorList>
            <person name="Kurbessoian T."/>
        </authorList>
    </citation>
    <scope>NUCLEOTIDE SEQUENCE</scope>
    <source>
        <strain evidence="7">CCFEE 5208</strain>
    </source>
</reference>
<dbReference type="Pfam" id="PF24519">
    <property type="entry name" value="Ig-like_Pom152_1"/>
    <property type="match status" value="1"/>
</dbReference>
<feature type="domain" description="Nucleoporin POM152 Ig-like" evidence="4">
    <location>
        <begin position="767"/>
        <end position="851"/>
    </location>
</feature>
<feature type="domain" description="Nucleoporin POM152 Ig-like" evidence="4">
    <location>
        <begin position="456"/>
        <end position="561"/>
    </location>
</feature>
<dbReference type="AlphaFoldDB" id="A0A4U0VEI1"/>
<dbReference type="InterPro" id="IPR056543">
    <property type="entry name" value="Ig-like_POM152_9th"/>
</dbReference>
<protein>
    <recommendedName>
        <fullName evidence="12">Nucleoporin POM152</fullName>
    </recommendedName>
</protein>
<evidence type="ECO:0000259" key="5">
    <source>
        <dbReference type="Pfam" id="PF24519"/>
    </source>
</evidence>
<evidence type="ECO:0000313" key="7">
    <source>
        <dbReference type="EMBL" id="KAK0325644.1"/>
    </source>
</evidence>
<dbReference type="Pfam" id="PF24527">
    <property type="entry name" value="Ig-like_Pom152_9"/>
    <property type="match status" value="1"/>
</dbReference>
<evidence type="ECO:0000259" key="3">
    <source>
        <dbReference type="Pfam" id="PF24097"/>
    </source>
</evidence>
<evidence type="ECO:0008006" key="12">
    <source>
        <dbReference type="Google" id="ProtNLM"/>
    </source>
</evidence>
<evidence type="ECO:0000313" key="8">
    <source>
        <dbReference type="EMBL" id="KAK0949791.1"/>
    </source>
</evidence>
<dbReference type="PANTHER" id="PTHR28206">
    <property type="entry name" value="NUCLEOPORIN POM152"/>
    <property type="match status" value="1"/>
</dbReference>
<feature type="domain" description="Nucleoporin POM152 first Ig-like" evidence="5">
    <location>
        <begin position="200"/>
        <end position="311"/>
    </location>
</feature>
<dbReference type="GO" id="GO:0006999">
    <property type="term" value="P:nuclear pore organization"/>
    <property type="evidence" value="ECO:0007669"/>
    <property type="project" value="TreeGrafter"/>
</dbReference>
<dbReference type="EMBL" id="NAJP01000005">
    <property type="protein sequence ID" value="TKA47424.1"/>
    <property type="molecule type" value="Genomic_DNA"/>
</dbReference>
<dbReference type="EMBL" id="JAUJLE010001004">
    <property type="protein sequence ID" value="KAK0949791.1"/>
    <property type="molecule type" value="Genomic_DNA"/>
</dbReference>
<feature type="domain" description="Nucleoporin POM152 N-terminal transmembrane" evidence="3">
    <location>
        <begin position="63"/>
        <end position="148"/>
    </location>
</feature>
<organism evidence="9 10">
    <name type="scientific">Friedmanniomyces endolithicus</name>
    <dbReference type="NCBI Taxonomy" id="329885"/>
    <lineage>
        <taxon>Eukaryota</taxon>
        <taxon>Fungi</taxon>
        <taxon>Dikarya</taxon>
        <taxon>Ascomycota</taxon>
        <taxon>Pezizomycotina</taxon>
        <taxon>Dothideomycetes</taxon>
        <taxon>Dothideomycetidae</taxon>
        <taxon>Mycosphaerellales</taxon>
        <taxon>Teratosphaeriaceae</taxon>
        <taxon>Friedmanniomyces</taxon>
    </lineage>
</organism>
<evidence type="ECO:0000259" key="2">
    <source>
        <dbReference type="Pfam" id="PF23664"/>
    </source>
</evidence>
<name>A0A4U0VEI1_9PEZI</name>
<dbReference type="InterPro" id="IPR056540">
    <property type="entry name" value="TMD_POM152"/>
</dbReference>
<feature type="domain" description="Nucleoporin POM152 Ig-like" evidence="4">
    <location>
        <begin position="1164"/>
        <end position="1249"/>
    </location>
</feature>
<dbReference type="Pfam" id="PF23664">
    <property type="entry name" value="Ig_Pom152"/>
    <property type="match status" value="2"/>
</dbReference>
<accession>A0A4U0VEI1</accession>
<dbReference type="GO" id="GO:0017056">
    <property type="term" value="F:structural constituent of nuclear pore"/>
    <property type="evidence" value="ECO:0007669"/>
    <property type="project" value="InterPro"/>
</dbReference>
<evidence type="ECO:0000259" key="6">
    <source>
        <dbReference type="Pfam" id="PF24527"/>
    </source>
</evidence>
<evidence type="ECO:0000313" key="11">
    <source>
        <dbReference type="Proteomes" id="UP001175353"/>
    </source>
</evidence>
<reference evidence="9 10" key="1">
    <citation type="submission" date="2017-03" db="EMBL/GenBank/DDBJ databases">
        <title>Genomes of endolithic fungi from Antarctica.</title>
        <authorList>
            <person name="Coleine C."/>
            <person name="Masonjones S."/>
            <person name="Stajich J.E."/>
        </authorList>
    </citation>
    <scope>NUCLEOTIDE SEQUENCE [LARGE SCALE GENOMIC DNA]</scope>
    <source>
        <strain evidence="9 10">CCFEE 5311</strain>
    </source>
</reference>
<feature type="domain" description="Nucleoporin POM152 immunoglobulin-like" evidence="2">
    <location>
        <begin position="565"/>
        <end position="667"/>
    </location>
</feature>
<evidence type="ECO:0000313" key="10">
    <source>
        <dbReference type="Proteomes" id="UP000310066"/>
    </source>
</evidence>
<feature type="domain" description="Nucleoporin POM152 immunoglobulin-like" evidence="2">
    <location>
        <begin position="882"/>
        <end position="972"/>
    </location>
</feature>
<feature type="domain" description="Nucleoporin POM152 ninth Ig-like" evidence="6">
    <location>
        <begin position="1081"/>
        <end position="1157"/>
    </location>
</feature>
<dbReference type="Pfam" id="PF24097">
    <property type="entry name" value="TMD_POM152"/>
    <property type="match status" value="1"/>
</dbReference>